<reference evidence="1" key="1">
    <citation type="submission" date="2022-12" db="EMBL/GenBank/DDBJ databases">
        <authorList>
            <person name="Petersen C."/>
        </authorList>
    </citation>
    <scope>NUCLEOTIDE SEQUENCE</scope>
    <source>
        <strain evidence="1">IBT 30728</strain>
    </source>
</reference>
<dbReference type="EMBL" id="JAPWDQ010000015">
    <property type="protein sequence ID" value="KAJ5469736.1"/>
    <property type="molecule type" value="Genomic_DNA"/>
</dbReference>
<reference evidence="1" key="2">
    <citation type="journal article" date="2023" name="IMA Fungus">
        <title>Comparative genomic study of the Penicillium genus elucidates a diverse pangenome and 15 lateral gene transfer events.</title>
        <authorList>
            <person name="Petersen C."/>
            <person name="Sorensen T."/>
            <person name="Nielsen M.R."/>
            <person name="Sondergaard T.E."/>
            <person name="Sorensen J.L."/>
            <person name="Fitzpatrick D.A."/>
            <person name="Frisvad J.C."/>
            <person name="Nielsen K.L."/>
        </authorList>
    </citation>
    <scope>NUCLEOTIDE SEQUENCE</scope>
    <source>
        <strain evidence="1">IBT 30728</strain>
    </source>
</reference>
<protein>
    <submittedName>
        <fullName evidence="1">Uncharacterized protein</fullName>
    </submittedName>
</protein>
<dbReference type="GeneID" id="81627539"/>
<comment type="caution">
    <text evidence="1">The sequence shown here is derived from an EMBL/GenBank/DDBJ whole genome shotgun (WGS) entry which is preliminary data.</text>
</comment>
<dbReference type="AlphaFoldDB" id="A0A9W9WLP5"/>
<dbReference type="RefSeq" id="XP_056787155.1">
    <property type="nucleotide sequence ID" value="XM_056937290.1"/>
</dbReference>
<organism evidence="1 3">
    <name type="scientific">Penicillium diatomitis</name>
    <dbReference type="NCBI Taxonomy" id="2819901"/>
    <lineage>
        <taxon>Eukaryota</taxon>
        <taxon>Fungi</taxon>
        <taxon>Dikarya</taxon>
        <taxon>Ascomycota</taxon>
        <taxon>Pezizomycotina</taxon>
        <taxon>Eurotiomycetes</taxon>
        <taxon>Eurotiomycetidae</taxon>
        <taxon>Eurotiales</taxon>
        <taxon>Aspergillaceae</taxon>
        <taxon>Penicillium</taxon>
    </lineage>
</organism>
<dbReference type="EMBL" id="JAPWDQ010000011">
    <property type="protein sequence ID" value="KAJ5475402.1"/>
    <property type="molecule type" value="Genomic_DNA"/>
</dbReference>
<dbReference type="Proteomes" id="UP001148312">
    <property type="component" value="Unassembled WGS sequence"/>
</dbReference>
<sequence>MNEQLHDESHKLPVEARNLTIIAMFLHRDVWVRREGQDLKPIEESGAFEEGFMEGLSPIGTIIDGQDGLQHWQIKVAIPSLRGFLATAVGKPSDLSEMVVLRKPANGIITNTGIDGTEVFSSHPYT</sequence>
<accession>A0A9W9WLP5</accession>
<proteinExistence type="predicted"/>
<gene>
    <name evidence="2" type="ORF">N7539_007689</name>
    <name evidence="1" type="ORF">N7539_009354</name>
</gene>
<evidence type="ECO:0000313" key="3">
    <source>
        <dbReference type="Proteomes" id="UP001148312"/>
    </source>
</evidence>
<evidence type="ECO:0000313" key="2">
    <source>
        <dbReference type="EMBL" id="KAJ5475402.1"/>
    </source>
</evidence>
<evidence type="ECO:0000313" key="1">
    <source>
        <dbReference type="EMBL" id="KAJ5469736.1"/>
    </source>
</evidence>
<name>A0A9W9WLP5_9EURO</name>
<keyword evidence="3" id="KW-1185">Reference proteome</keyword>